<evidence type="ECO:0000256" key="1">
    <source>
        <dbReference type="SAM" id="MobiDB-lite"/>
    </source>
</evidence>
<feature type="region of interest" description="Disordered" evidence="1">
    <location>
        <begin position="1"/>
        <end position="115"/>
    </location>
</feature>
<dbReference type="AlphaFoldDB" id="A0A1H9Q727"/>
<dbReference type="OrthoDB" id="4298680at2"/>
<dbReference type="EMBL" id="FOGO01000002">
    <property type="protein sequence ID" value="SER55653.1"/>
    <property type="molecule type" value="Genomic_DNA"/>
</dbReference>
<protein>
    <submittedName>
        <fullName evidence="2">Uncharacterized protein</fullName>
    </submittedName>
</protein>
<feature type="compositionally biased region" description="Basic and acidic residues" evidence="1">
    <location>
        <begin position="85"/>
        <end position="105"/>
    </location>
</feature>
<dbReference type="Proteomes" id="UP000182841">
    <property type="component" value="Unassembled WGS sequence"/>
</dbReference>
<organism evidence="2 3">
    <name type="scientific">Streptomyces qinglanensis</name>
    <dbReference type="NCBI Taxonomy" id="943816"/>
    <lineage>
        <taxon>Bacteria</taxon>
        <taxon>Bacillati</taxon>
        <taxon>Actinomycetota</taxon>
        <taxon>Actinomycetes</taxon>
        <taxon>Kitasatosporales</taxon>
        <taxon>Streptomycetaceae</taxon>
        <taxon>Streptomyces</taxon>
    </lineage>
</organism>
<keyword evidence="3" id="KW-1185">Reference proteome</keyword>
<evidence type="ECO:0000313" key="3">
    <source>
        <dbReference type="Proteomes" id="UP000182841"/>
    </source>
</evidence>
<dbReference type="RefSeq" id="WP_074999167.1">
    <property type="nucleotide sequence ID" value="NZ_FOGO01000002.1"/>
</dbReference>
<evidence type="ECO:0000313" key="2">
    <source>
        <dbReference type="EMBL" id="SER55653.1"/>
    </source>
</evidence>
<name>A0A1H9Q727_9ACTN</name>
<reference evidence="3" key="1">
    <citation type="submission" date="2016-10" db="EMBL/GenBank/DDBJ databases">
        <authorList>
            <person name="Varghese N."/>
            <person name="Submissions S."/>
        </authorList>
    </citation>
    <scope>NUCLEOTIDE SEQUENCE [LARGE SCALE GENOMIC DNA]</scope>
    <source>
        <strain evidence="3">CGMCC 4.6825</strain>
    </source>
</reference>
<gene>
    <name evidence="2" type="ORF">SAMN05421870_102468</name>
</gene>
<proteinExistence type="predicted"/>
<accession>A0A1H9Q727</accession>
<sequence>MSETSRSRRISAQADDTETAEDTGSAVKCPEAEQAASRHPSPGPLPRHDPDRFADGPPDPLASLLAKVTNGETIPTPGSRIPGARSDDEERDPREEEWREHDRHGPYGQGRRRRN</sequence>